<dbReference type="InterPro" id="IPR014262">
    <property type="entry name" value="HAF_rpt"/>
</dbReference>
<dbReference type="Proteomes" id="UP000448575">
    <property type="component" value="Unassembled WGS sequence"/>
</dbReference>
<reference evidence="3 4" key="1">
    <citation type="submission" date="2019-12" db="EMBL/GenBank/DDBJ databases">
        <title>Novel species isolated from a subtropical stream in China.</title>
        <authorList>
            <person name="Lu H."/>
        </authorList>
    </citation>
    <scope>NUCLEOTIDE SEQUENCE [LARGE SCALE GENOMIC DNA]</scope>
    <source>
        <strain evidence="3 4">DS3</strain>
    </source>
</reference>
<evidence type="ECO:0000256" key="2">
    <source>
        <dbReference type="SAM" id="SignalP"/>
    </source>
</evidence>
<protein>
    <submittedName>
        <fullName evidence="3">HAF repeat-containing protein</fullName>
    </submittedName>
</protein>
<feature type="chain" id="PRO_5027091464" evidence="2">
    <location>
        <begin position="24"/>
        <end position="371"/>
    </location>
</feature>
<dbReference type="RefSeq" id="WP_161025108.1">
    <property type="nucleotide sequence ID" value="NZ_WWCJ01000005.1"/>
</dbReference>
<dbReference type="NCBIfam" id="TIGR02913">
    <property type="entry name" value="HAF_rpt"/>
    <property type="match status" value="5"/>
</dbReference>
<evidence type="ECO:0000256" key="1">
    <source>
        <dbReference type="SAM" id="MobiDB-lite"/>
    </source>
</evidence>
<accession>A0A6N9HGZ8</accession>
<proteinExistence type="predicted"/>
<dbReference type="AlphaFoldDB" id="A0A6N9HGZ8"/>
<evidence type="ECO:0000313" key="3">
    <source>
        <dbReference type="EMBL" id="MYN02105.1"/>
    </source>
</evidence>
<feature type="region of interest" description="Disordered" evidence="1">
    <location>
        <begin position="24"/>
        <end position="48"/>
    </location>
</feature>
<organism evidence="3 4">
    <name type="scientific">Pseudoduganella guangdongensis</name>
    <dbReference type="NCBI Taxonomy" id="2692179"/>
    <lineage>
        <taxon>Bacteria</taxon>
        <taxon>Pseudomonadati</taxon>
        <taxon>Pseudomonadota</taxon>
        <taxon>Betaproteobacteria</taxon>
        <taxon>Burkholderiales</taxon>
        <taxon>Oxalobacteraceae</taxon>
        <taxon>Telluria group</taxon>
        <taxon>Pseudoduganella</taxon>
    </lineage>
</organism>
<dbReference type="EMBL" id="WWCJ01000005">
    <property type="protein sequence ID" value="MYN02105.1"/>
    <property type="molecule type" value="Genomic_DNA"/>
</dbReference>
<keyword evidence="2" id="KW-0732">Signal</keyword>
<feature type="signal peptide" evidence="2">
    <location>
        <begin position="1"/>
        <end position="23"/>
    </location>
</feature>
<evidence type="ECO:0000313" key="4">
    <source>
        <dbReference type="Proteomes" id="UP000448575"/>
    </source>
</evidence>
<comment type="caution">
    <text evidence="3">The sequence shown here is derived from an EMBL/GenBank/DDBJ whole genome shotgun (WGS) entry which is preliminary data.</text>
</comment>
<sequence>MHRAALIIPLLPLLLALPLSAHSAGPMGERQTESSTTTGINASGEWVGEIKDESGRRRAILMSQGRRFEIGTLGGSDSTANAINNQGTVTGGALTASNAWHAFRYDQAHGMRDLGTLGGNSSVGTAINEAGHIAGYADTADGNYHAFVDNGVGMLGLGTFGGKNSYATAINASGHVVGAAQLPNGYRRAFLYKPGSGMFELPTLGGRVSVATAINDAGIVVGSAEMADRSWHAFMYDGKRMIDLGAMISQGSSFANGINANGDIVGTVKIKDHDAPHTFIYRNGRMQVRFGPDSLYLTRDITDDGHVIGSTYTGHVLKSGSVDADHTGRQMRWDDWLAIAFLAGSAIVAAYKVRDRIRKGLDFGVRLVSFA</sequence>
<keyword evidence="4" id="KW-1185">Reference proteome</keyword>
<gene>
    <name evidence="3" type="ORF">GTP41_08310</name>
</gene>
<name>A0A6N9HGZ8_9BURK</name>